<feature type="signal peptide" evidence="1">
    <location>
        <begin position="1"/>
        <end position="20"/>
    </location>
</feature>
<keyword evidence="4" id="KW-1185">Reference proteome</keyword>
<dbReference type="AlphaFoldDB" id="H7EKW7"/>
<reference evidence="3 4" key="1">
    <citation type="submission" date="2011-09" db="EMBL/GenBank/DDBJ databases">
        <title>The draft genome of Treponema saccharophilum DSM 2985.</title>
        <authorList>
            <consortium name="US DOE Joint Genome Institute (JGI-PGF)"/>
            <person name="Lucas S."/>
            <person name="Copeland A."/>
            <person name="Lapidus A."/>
            <person name="Glavina del Rio T."/>
            <person name="Dalin E."/>
            <person name="Tice H."/>
            <person name="Bruce D."/>
            <person name="Goodwin L."/>
            <person name="Pitluck S."/>
            <person name="Peters L."/>
            <person name="Kyrpides N."/>
            <person name="Mavromatis K."/>
            <person name="Ivanova N."/>
            <person name="Markowitz V."/>
            <person name="Cheng J.-F."/>
            <person name="Hugenholtz P."/>
            <person name="Woyke T."/>
            <person name="Wu D."/>
            <person name="Gronow S."/>
            <person name="Wellnitz S."/>
            <person name="Brambilla E."/>
            <person name="Klenk H.-P."/>
            <person name="Eisen J.A."/>
        </authorList>
    </citation>
    <scope>NUCLEOTIDE SEQUENCE [LARGE SCALE GENOMIC DNA]</scope>
    <source>
        <strain evidence="3 4">DSM 2985</strain>
    </source>
</reference>
<dbReference type="EMBL" id="AGRW01000047">
    <property type="protein sequence ID" value="EIC01692.1"/>
    <property type="molecule type" value="Genomic_DNA"/>
</dbReference>
<keyword evidence="1" id="KW-0732">Signal</keyword>
<sequence>MRFFFRIFLFISLVCLPAFPGEPGLPPAEGGGRKDESTAKNFAIAVGDVIAVDLVFNSIARIFLQEDYAYTDKSTMMANLKSRWVWDEDGYFMNQFGHPYQGSLYFKSGRANGLDFWQSLAVAAAGSFLWEEFGETTTPSVNDIITTPVCGMLVGESLHRLYVDASEICPALAWILSPVDAMNEALGRKKASVSGRTEEIDVMFHGGGNFSRTKFFAWGEGNPVRKATLGGALRILYGERCAHSTVEPFDWFEAELDSAFSSHFYRVDFAIDGFLYSRAIYLGGGEATLGLNLLYSGRKSSDAAYSDAATGVKFIFFRPEESSSLRFGAQLDGIFMGTRSLAYLYEDVDIGSYRKNPVRSYDFGYGMLLALDSSAEIGNWLLYSEAEASILFPYPSSELKGSECSSHFLAKGRLGIERALARNFSLGLSVSSVAKSDSYTAVPDTFQFLNCARLYGKFAFRRR</sequence>
<dbReference type="eggNOG" id="ENOG502Z807">
    <property type="taxonomic scope" value="Bacteria"/>
</dbReference>
<feature type="domain" description="DUF3943" evidence="2">
    <location>
        <begin position="83"/>
        <end position="161"/>
    </location>
</feature>
<protein>
    <recommendedName>
        <fullName evidence="2">DUF3943 domain-containing protein</fullName>
    </recommendedName>
</protein>
<dbReference type="STRING" id="907348.TresaDRAFT_0981"/>
<accession>H7EKW7</accession>
<dbReference type="OrthoDB" id="9808630at2"/>
<evidence type="ECO:0000259" key="2">
    <source>
        <dbReference type="Pfam" id="PF13084"/>
    </source>
</evidence>
<organism evidence="3 4">
    <name type="scientific">Treponema saccharophilum DSM 2985</name>
    <dbReference type="NCBI Taxonomy" id="907348"/>
    <lineage>
        <taxon>Bacteria</taxon>
        <taxon>Pseudomonadati</taxon>
        <taxon>Spirochaetota</taxon>
        <taxon>Spirochaetia</taxon>
        <taxon>Spirochaetales</taxon>
        <taxon>Treponemataceae</taxon>
        <taxon>Treponema</taxon>
    </lineage>
</organism>
<evidence type="ECO:0000256" key="1">
    <source>
        <dbReference type="SAM" id="SignalP"/>
    </source>
</evidence>
<comment type="caution">
    <text evidence="3">The sequence shown here is derived from an EMBL/GenBank/DDBJ whole genome shotgun (WGS) entry which is preliminary data.</text>
</comment>
<dbReference type="PATRIC" id="fig|907348.3.peg.1547"/>
<dbReference type="RefSeq" id="WP_002704405.1">
    <property type="nucleotide sequence ID" value="NZ_AGRW01000047.1"/>
</dbReference>
<proteinExistence type="predicted"/>
<dbReference type="Pfam" id="PF13084">
    <property type="entry name" value="DUF3943"/>
    <property type="match status" value="1"/>
</dbReference>
<evidence type="ECO:0000313" key="3">
    <source>
        <dbReference type="EMBL" id="EIC01692.1"/>
    </source>
</evidence>
<gene>
    <name evidence="3" type="ORF">TresaDRAFT_0981</name>
</gene>
<evidence type="ECO:0000313" key="4">
    <source>
        <dbReference type="Proteomes" id="UP000003571"/>
    </source>
</evidence>
<dbReference type="InterPro" id="IPR025079">
    <property type="entry name" value="DUF3943"/>
</dbReference>
<dbReference type="Proteomes" id="UP000003571">
    <property type="component" value="Unassembled WGS sequence"/>
</dbReference>
<feature type="chain" id="PRO_5003609224" description="DUF3943 domain-containing protein" evidence="1">
    <location>
        <begin position="21"/>
        <end position="463"/>
    </location>
</feature>
<name>H7EKW7_9SPIR</name>